<evidence type="ECO:0000313" key="1">
    <source>
        <dbReference type="Proteomes" id="UP000887565"/>
    </source>
</evidence>
<sequence>MVFLTHYSHNVMSRGLITIYSNGTHLEDMRELYDTLSNQWSP</sequence>
<dbReference type="AlphaFoldDB" id="A0A915HUW9"/>
<dbReference type="WBParaSite" id="nRc.2.0.1.t05341-RA">
    <property type="protein sequence ID" value="nRc.2.0.1.t05341-RA"/>
    <property type="gene ID" value="nRc.2.0.1.g05341"/>
</dbReference>
<proteinExistence type="predicted"/>
<evidence type="ECO:0000313" key="2">
    <source>
        <dbReference type="WBParaSite" id="nRc.2.0.1.t05341-RA"/>
    </source>
</evidence>
<dbReference type="Proteomes" id="UP000887565">
    <property type="component" value="Unplaced"/>
</dbReference>
<accession>A0A915HUW9</accession>
<organism evidence="1 2">
    <name type="scientific">Romanomermis culicivorax</name>
    <name type="common">Nematode worm</name>
    <dbReference type="NCBI Taxonomy" id="13658"/>
    <lineage>
        <taxon>Eukaryota</taxon>
        <taxon>Metazoa</taxon>
        <taxon>Ecdysozoa</taxon>
        <taxon>Nematoda</taxon>
        <taxon>Enoplea</taxon>
        <taxon>Dorylaimia</taxon>
        <taxon>Mermithida</taxon>
        <taxon>Mermithoidea</taxon>
        <taxon>Mermithidae</taxon>
        <taxon>Romanomermis</taxon>
    </lineage>
</organism>
<protein>
    <submittedName>
        <fullName evidence="2">Uncharacterized protein</fullName>
    </submittedName>
</protein>
<keyword evidence="1" id="KW-1185">Reference proteome</keyword>
<name>A0A915HUW9_ROMCU</name>
<reference evidence="2" key="1">
    <citation type="submission" date="2022-11" db="UniProtKB">
        <authorList>
            <consortium name="WormBaseParasite"/>
        </authorList>
    </citation>
    <scope>IDENTIFICATION</scope>
</reference>